<keyword evidence="14 16" id="KW-0472">Membrane</keyword>
<evidence type="ECO:0000256" key="17">
    <source>
        <dbReference type="PIRNR" id="PIRNR009437"/>
    </source>
</evidence>
<keyword evidence="5 16" id="KW-0285">Flavoprotein</keyword>
<evidence type="ECO:0000259" key="18">
    <source>
        <dbReference type="SMART" id="SM00900"/>
    </source>
</evidence>
<evidence type="ECO:0000256" key="11">
    <source>
        <dbReference type="ARBA" id="ARBA00023053"/>
    </source>
</evidence>
<keyword evidence="1 16" id="KW-0813">Transport</keyword>
<keyword evidence="4 16" id="KW-0597">Phosphoprotein</keyword>
<dbReference type="InterPro" id="IPR010204">
    <property type="entry name" value="NqrC"/>
</dbReference>
<dbReference type="GO" id="GO:0016655">
    <property type="term" value="F:oxidoreductase activity, acting on NAD(P)H, quinone or similar compound as acceptor"/>
    <property type="evidence" value="ECO:0007669"/>
    <property type="project" value="UniProtKB-UniRule"/>
</dbReference>
<reference evidence="19 20" key="1">
    <citation type="submission" date="2017-01" db="EMBL/GenBank/DDBJ databases">
        <title>Novel large sulfur bacteria in the metagenomes of groundwater-fed chemosynthetic microbial mats in the Lake Huron basin.</title>
        <authorList>
            <person name="Sharrar A.M."/>
            <person name="Flood B.E."/>
            <person name="Bailey J.V."/>
            <person name="Jones D.S."/>
            <person name="Biddanda B."/>
            <person name="Ruberg S.A."/>
            <person name="Marcus D.N."/>
            <person name="Dick G.J."/>
        </authorList>
    </citation>
    <scope>NUCLEOTIDE SEQUENCE [LARGE SCALE GENOMIC DNA]</scope>
    <source>
        <strain evidence="19">A8</strain>
    </source>
</reference>
<gene>
    <name evidence="16" type="primary">nqrC</name>
    <name evidence="19" type="ORF">BWK73_30635</name>
</gene>
<dbReference type="NCBIfam" id="NF003749">
    <property type="entry name" value="PRK05346.1-5"/>
    <property type="match status" value="1"/>
</dbReference>
<keyword evidence="13 16" id="KW-0830">Ubiquinone</keyword>
<comment type="similarity">
    <text evidence="16 17">Belongs to the NqrC family.</text>
</comment>
<feature type="domain" description="FMN-binding" evidence="18">
    <location>
        <begin position="151"/>
        <end position="252"/>
    </location>
</feature>
<evidence type="ECO:0000256" key="13">
    <source>
        <dbReference type="ARBA" id="ARBA00023075"/>
    </source>
</evidence>
<organism evidence="19 20">
    <name type="scientific">Thiothrix lacustris</name>
    <dbReference type="NCBI Taxonomy" id="525917"/>
    <lineage>
        <taxon>Bacteria</taxon>
        <taxon>Pseudomonadati</taxon>
        <taxon>Pseudomonadota</taxon>
        <taxon>Gammaproteobacteria</taxon>
        <taxon>Thiotrichales</taxon>
        <taxon>Thiotrichaceae</taxon>
        <taxon>Thiothrix</taxon>
    </lineage>
</organism>
<dbReference type="Proteomes" id="UP000192491">
    <property type="component" value="Unassembled WGS sequence"/>
</dbReference>
<comment type="catalytic activity">
    <reaction evidence="16 17">
        <text>a ubiquinone + n Na(+)(in) + NADH + H(+) = a ubiquinol + n Na(+)(out) + NAD(+)</text>
        <dbReference type="Rhea" id="RHEA:47748"/>
        <dbReference type="Rhea" id="RHEA-COMP:9565"/>
        <dbReference type="Rhea" id="RHEA-COMP:9566"/>
        <dbReference type="ChEBI" id="CHEBI:15378"/>
        <dbReference type="ChEBI" id="CHEBI:16389"/>
        <dbReference type="ChEBI" id="CHEBI:17976"/>
        <dbReference type="ChEBI" id="CHEBI:29101"/>
        <dbReference type="ChEBI" id="CHEBI:57540"/>
        <dbReference type="ChEBI" id="CHEBI:57945"/>
        <dbReference type="EC" id="7.2.1.1"/>
    </reaction>
</comment>
<comment type="cofactor">
    <cofactor evidence="16 17">
        <name>FMN</name>
        <dbReference type="ChEBI" id="CHEBI:58210"/>
    </cofactor>
</comment>
<dbReference type="PIRSF" id="PIRSF009437">
    <property type="entry name" value="NQR-1_subunit_C"/>
    <property type="match status" value="1"/>
</dbReference>
<evidence type="ECO:0000256" key="10">
    <source>
        <dbReference type="ARBA" id="ARBA00023027"/>
    </source>
</evidence>
<evidence type="ECO:0000256" key="2">
    <source>
        <dbReference type="ARBA" id="ARBA00022475"/>
    </source>
</evidence>
<evidence type="ECO:0000256" key="4">
    <source>
        <dbReference type="ARBA" id="ARBA00022553"/>
    </source>
</evidence>
<keyword evidence="6 16" id="KW-0288">FMN</keyword>
<evidence type="ECO:0000256" key="9">
    <source>
        <dbReference type="ARBA" id="ARBA00022989"/>
    </source>
</evidence>
<evidence type="ECO:0000313" key="19">
    <source>
        <dbReference type="EMBL" id="OQX06545.1"/>
    </source>
</evidence>
<keyword evidence="9 16" id="KW-1133">Transmembrane helix</keyword>
<evidence type="ECO:0000256" key="14">
    <source>
        <dbReference type="ARBA" id="ARBA00023136"/>
    </source>
</evidence>
<evidence type="ECO:0000313" key="20">
    <source>
        <dbReference type="Proteomes" id="UP000192491"/>
    </source>
</evidence>
<keyword evidence="15 16" id="KW-0739">Sodium transport</keyword>
<comment type="subunit">
    <text evidence="16 17">Composed of six subunits; NqrA, NqrB, NqrC, NqrD, NqrE and NqrF.</text>
</comment>
<dbReference type="PANTHER" id="PTHR37838">
    <property type="entry name" value="NA(+)-TRANSLOCATING NADH-QUINONE REDUCTASE SUBUNIT C"/>
    <property type="match status" value="1"/>
</dbReference>
<dbReference type="GO" id="GO:0010181">
    <property type="term" value="F:FMN binding"/>
    <property type="evidence" value="ECO:0007669"/>
    <property type="project" value="UniProtKB-UniRule"/>
</dbReference>
<dbReference type="EMBL" id="MTEJ01000240">
    <property type="protein sequence ID" value="OQX06545.1"/>
    <property type="molecule type" value="Genomic_DNA"/>
</dbReference>
<evidence type="ECO:0000256" key="15">
    <source>
        <dbReference type="ARBA" id="ARBA00023201"/>
    </source>
</evidence>
<evidence type="ECO:0000256" key="5">
    <source>
        <dbReference type="ARBA" id="ARBA00022630"/>
    </source>
</evidence>
<dbReference type="SMART" id="SM00900">
    <property type="entry name" value="FMN_bind"/>
    <property type="match status" value="1"/>
</dbReference>
<evidence type="ECO:0000256" key="7">
    <source>
        <dbReference type="ARBA" id="ARBA00022692"/>
    </source>
</evidence>
<comment type="function">
    <text evidence="16">NQR complex catalyzes the reduction of ubiquinone-1 to ubiquinol by two successive reactions, coupled with the transport of Na(+) ions from the cytoplasm to the periplasm. NqrA to NqrE are probably involved in the second step, the conversion of ubisemiquinone to ubiquinol.</text>
</comment>
<dbReference type="NCBIfam" id="TIGR01938">
    <property type="entry name" value="nqrC"/>
    <property type="match status" value="1"/>
</dbReference>
<evidence type="ECO:0000256" key="1">
    <source>
        <dbReference type="ARBA" id="ARBA00022448"/>
    </source>
</evidence>
<accession>A0A1Y1QIK3</accession>
<dbReference type="HAMAP" id="MF_00427">
    <property type="entry name" value="NqrC"/>
    <property type="match status" value="1"/>
</dbReference>
<dbReference type="AlphaFoldDB" id="A0A1Y1QIK3"/>
<name>A0A1Y1QIK3_9GAMM</name>
<comment type="caution">
    <text evidence="19">The sequence shown here is derived from an EMBL/GenBank/DDBJ whole genome shotgun (WGS) entry which is preliminary data.</text>
</comment>
<keyword evidence="3" id="KW-0997">Cell inner membrane</keyword>
<dbReference type="Pfam" id="PF04205">
    <property type="entry name" value="FMN_bind"/>
    <property type="match status" value="1"/>
</dbReference>
<feature type="modified residue" description="FMN phosphoryl threonine" evidence="16">
    <location>
        <position position="235"/>
    </location>
</feature>
<evidence type="ECO:0000256" key="3">
    <source>
        <dbReference type="ARBA" id="ARBA00022519"/>
    </source>
</evidence>
<dbReference type="InterPro" id="IPR007329">
    <property type="entry name" value="FMN-bd"/>
</dbReference>
<proteinExistence type="inferred from homology"/>
<keyword evidence="11 16" id="KW-0915">Sodium</keyword>
<protein>
    <recommendedName>
        <fullName evidence="16 17">Na(+)-translocating NADH-quinone reductase subunit C</fullName>
        <shortName evidence="16 17">Na(+)-NQR subunit C</shortName>
        <shortName evidence="16 17">Na(+)-translocating NQR subunit C</shortName>
        <ecNumber evidence="16 17">7.2.1.1</ecNumber>
    </recommendedName>
    <alternativeName>
        <fullName evidence="16 17">NQR complex subunit C</fullName>
    </alternativeName>
    <alternativeName>
        <fullName evidence="16 17">NQR-1 subunit C</fullName>
    </alternativeName>
</protein>
<comment type="subcellular location">
    <subcellularLocation>
        <location evidence="16">Cell membrane</location>
        <topology evidence="16">Single-pass membrane protein</topology>
    </subcellularLocation>
</comment>
<dbReference type="GO" id="GO:0006814">
    <property type="term" value="P:sodium ion transport"/>
    <property type="evidence" value="ECO:0007669"/>
    <property type="project" value="UniProtKB-UniRule"/>
</dbReference>
<keyword evidence="8 16" id="KW-1278">Translocase</keyword>
<dbReference type="STRING" id="1123401.GCA_000621325_02731"/>
<keyword evidence="10 16" id="KW-0520">NAD</keyword>
<dbReference type="EC" id="7.2.1.1" evidence="16 17"/>
<evidence type="ECO:0000256" key="16">
    <source>
        <dbReference type="HAMAP-Rule" id="MF_00427"/>
    </source>
</evidence>
<sequence>MKLVRQFLDLPNDSKVKTYGVALLLCLVCSVAVSAAAVALKPVQDENKLLDKKKNILQIAGLDQPGKSVDEAFKQIEAKVVDLQTGDYVSGIDPNTFDARAASVDPKQNVVLTKEQDIASIKRRAKYATVYLVKNPQGKVEKLILPIHGYGLWSTLYGFLALKGDANTVVGMGFYEHAETPGLGGEVDNPAWKALWKDKQVFNSDGQVALRVMKGAAPSGDPKAVHEIDALSGATLTSRGVDNLVHFWMGENGFGSYLQKFRTNSQGGGV</sequence>
<dbReference type="PANTHER" id="PTHR37838:SF1">
    <property type="entry name" value="NA(+)-TRANSLOCATING NADH-QUINONE REDUCTASE SUBUNIT C"/>
    <property type="match status" value="1"/>
</dbReference>
<evidence type="ECO:0000256" key="6">
    <source>
        <dbReference type="ARBA" id="ARBA00022643"/>
    </source>
</evidence>
<keyword evidence="12 16" id="KW-0406">Ion transport</keyword>
<evidence type="ECO:0000256" key="8">
    <source>
        <dbReference type="ARBA" id="ARBA00022967"/>
    </source>
</evidence>
<comment type="caution">
    <text evidence="16">Lacks conserved residue(s) required for the propagation of feature annotation.</text>
</comment>
<keyword evidence="7 16" id="KW-0812">Transmembrane</keyword>
<keyword evidence="2 16" id="KW-1003">Cell membrane</keyword>
<dbReference type="GO" id="GO:0005886">
    <property type="term" value="C:plasma membrane"/>
    <property type="evidence" value="ECO:0007669"/>
    <property type="project" value="UniProtKB-SubCell"/>
</dbReference>
<evidence type="ECO:0000256" key="12">
    <source>
        <dbReference type="ARBA" id="ARBA00023065"/>
    </source>
</evidence>